<evidence type="ECO:0000256" key="4">
    <source>
        <dbReference type="ARBA" id="ARBA00023136"/>
    </source>
</evidence>
<comment type="subcellular location">
    <subcellularLocation>
        <location evidence="1">Membrane</location>
        <topology evidence="1">Multi-pass membrane protein</topology>
    </subcellularLocation>
</comment>
<keyword evidence="3 5" id="KW-1133">Transmembrane helix</keyword>
<evidence type="ECO:0000256" key="2">
    <source>
        <dbReference type="ARBA" id="ARBA00022692"/>
    </source>
</evidence>
<comment type="caution">
    <text evidence="6">The sequence shown here is derived from an EMBL/GenBank/DDBJ whole genome shotgun (WGS) entry which is preliminary data.</text>
</comment>
<keyword evidence="4 5" id="KW-0472">Membrane</keyword>
<evidence type="ECO:0000256" key="3">
    <source>
        <dbReference type="ARBA" id="ARBA00022989"/>
    </source>
</evidence>
<keyword evidence="2 5" id="KW-0812">Transmembrane</keyword>
<accession>A0ABQ6Y3S8</accession>
<feature type="transmembrane region" description="Helical" evidence="5">
    <location>
        <begin position="12"/>
        <end position="32"/>
    </location>
</feature>
<organism evidence="6 7">
    <name type="scientific">Alcanivorax xiamenensis</name>
    <dbReference type="NCBI Taxonomy" id="1177156"/>
    <lineage>
        <taxon>Bacteria</taxon>
        <taxon>Pseudomonadati</taxon>
        <taxon>Pseudomonadota</taxon>
        <taxon>Gammaproteobacteria</taxon>
        <taxon>Oceanospirillales</taxon>
        <taxon>Alcanivoracaceae</taxon>
        <taxon>Alcanivorax</taxon>
    </lineage>
</organism>
<proteinExistence type="predicted"/>
<reference evidence="6 7" key="1">
    <citation type="submission" date="2012-09" db="EMBL/GenBank/DDBJ databases">
        <title>Genome Sequence of alkane-degrading Bacterium Alcanivorax sp. 6-D-6.</title>
        <authorList>
            <person name="Lai Q."/>
            <person name="Shao Z."/>
        </authorList>
    </citation>
    <scope>NUCLEOTIDE SEQUENCE [LARGE SCALE GENOMIC DNA]</scope>
    <source>
        <strain evidence="6 7">6-D-6</strain>
    </source>
</reference>
<feature type="transmembrane region" description="Helical" evidence="5">
    <location>
        <begin position="107"/>
        <end position="128"/>
    </location>
</feature>
<evidence type="ECO:0000256" key="5">
    <source>
        <dbReference type="SAM" id="Phobius"/>
    </source>
</evidence>
<sequence length="149" mass="16290">MQRIIDAVLDSGWLWLLARVCLAVVFVSSGLAKLIDFEGGLTDMRQAGLEPAWLFNIATAMTLLAASLLILLDRAVWLGAGALSVFLILTIVIVHRFWGLEGESAKLALFFALEHVSVIGGLIATAIASHLRRWRESDGPDHSKALWLK</sequence>
<feature type="transmembrane region" description="Helical" evidence="5">
    <location>
        <begin position="76"/>
        <end position="95"/>
    </location>
</feature>
<evidence type="ECO:0000313" key="7">
    <source>
        <dbReference type="Proteomes" id="UP000771797"/>
    </source>
</evidence>
<dbReference type="Proteomes" id="UP000771797">
    <property type="component" value="Unassembled WGS sequence"/>
</dbReference>
<dbReference type="Pfam" id="PF07681">
    <property type="entry name" value="DoxX"/>
    <property type="match status" value="1"/>
</dbReference>
<name>A0ABQ6Y3S8_9GAMM</name>
<keyword evidence="7" id="KW-1185">Reference proteome</keyword>
<evidence type="ECO:0000313" key="6">
    <source>
        <dbReference type="EMBL" id="KAF0803752.1"/>
    </source>
</evidence>
<dbReference type="EMBL" id="AQPF01000047">
    <property type="protein sequence ID" value="KAF0803752.1"/>
    <property type="molecule type" value="Genomic_DNA"/>
</dbReference>
<feature type="transmembrane region" description="Helical" evidence="5">
    <location>
        <begin position="52"/>
        <end position="71"/>
    </location>
</feature>
<protein>
    <recommendedName>
        <fullName evidence="8">Transmembrane protein</fullName>
    </recommendedName>
</protein>
<evidence type="ECO:0000256" key="1">
    <source>
        <dbReference type="ARBA" id="ARBA00004141"/>
    </source>
</evidence>
<dbReference type="RefSeq" id="WP_133489814.1">
    <property type="nucleotide sequence ID" value="NZ_AQPF01000047.1"/>
</dbReference>
<evidence type="ECO:0008006" key="8">
    <source>
        <dbReference type="Google" id="ProtNLM"/>
    </source>
</evidence>
<gene>
    <name evidence="6" type="ORF">A6D6_03643</name>
</gene>
<dbReference type="InterPro" id="IPR032808">
    <property type="entry name" value="DoxX"/>
</dbReference>